<feature type="transmembrane region" description="Helical" evidence="1">
    <location>
        <begin position="39"/>
        <end position="58"/>
    </location>
</feature>
<gene>
    <name evidence="2" type="ORF">Ga0074812_1323</name>
</gene>
<keyword evidence="1" id="KW-1133">Transmembrane helix</keyword>
<evidence type="ECO:0000313" key="2">
    <source>
        <dbReference type="EMBL" id="CUU59798.1"/>
    </source>
</evidence>
<accession>A0A0S4QZ19</accession>
<keyword evidence="1" id="KW-0812">Transmembrane</keyword>
<dbReference type="AlphaFoldDB" id="A0A0S4QZ19"/>
<organism evidence="2 3">
    <name type="scientific">Parafrankia irregularis</name>
    <dbReference type="NCBI Taxonomy" id="795642"/>
    <lineage>
        <taxon>Bacteria</taxon>
        <taxon>Bacillati</taxon>
        <taxon>Actinomycetota</taxon>
        <taxon>Actinomycetes</taxon>
        <taxon>Frankiales</taxon>
        <taxon>Frankiaceae</taxon>
        <taxon>Parafrankia</taxon>
    </lineage>
</organism>
<evidence type="ECO:0000256" key="1">
    <source>
        <dbReference type="SAM" id="Phobius"/>
    </source>
</evidence>
<dbReference type="EMBL" id="FAOZ01000032">
    <property type="protein sequence ID" value="CUU59798.1"/>
    <property type="molecule type" value="Genomic_DNA"/>
</dbReference>
<proteinExistence type="predicted"/>
<protein>
    <submittedName>
        <fullName evidence="2">Uncharacterized protein</fullName>
    </submittedName>
</protein>
<keyword evidence="3" id="KW-1185">Reference proteome</keyword>
<name>A0A0S4QZ19_9ACTN</name>
<reference evidence="3" key="1">
    <citation type="submission" date="2015-11" db="EMBL/GenBank/DDBJ databases">
        <authorList>
            <person name="Varghese N."/>
        </authorList>
    </citation>
    <scope>NUCLEOTIDE SEQUENCE [LARGE SCALE GENOMIC DNA]</scope>
    <source>
        <strain evidence="3">DSM 45899</strain>
    </source>
</reference>
<evidence type="ECO:0000313" key="3">
    <source>
        <dbReference type="Proteomes" id="UP000198802"/>
    </source>
</evidence>
<dbReference type="Proteomes" id="UP000198802">
    <property type="component" value="Unassembled WGS sequence"/>
</dbReference>
<sequence length="382" mass="42680">MPSWVTFAPRLAAMTLTKVDRKSMRTLRPHFSSILCRRIRYAATIFFLAAASLVIFLLVAQSAETFRGDLLMNLGATIFGAVATASILEPLIDRSRKPEVVVHRTFPHELFLDAAAGAIGRIRIMGAWPYGMELPYRGRYLAVLQQAMASGVPVQILILDPASSAAQQRTSDMRDGDASETIHEVLLAFKAWVDTLSGRTANHLEIKIFSALPPARLYLAGRKVVCSFFGDSDSRDGSNVRHYETSTLGGLGLYVNEAFDQLWSSEEALTLEEYWQLDMEVRFPADGGPVPDRHRVVGYVAAAGGLFVSDQQLLHDIGHHEIPVRLRRRIEGFDWDGNERLRLRAFDRSRDPRSDVVISTANSKYGDENNVRRSFVEVRAET</sequence>
<keyword evidence="1" id="KW-0472">Membrane</keyword>